<gene>
    <name evidence="2" type="ORF">Taro_013900</name>
</gene>
<sequence>MKSAVLKGHTPRTCKKANLNSHWCKSSHAHTLTLLAIRGVQTATTIVCHQTLVTASPCLKKVGPHTTPAETNGVGHQAEATLGTPSRPRSNQVRMTSHHKHDHLRPPQG</sequence>
<evidence type="ECO:0000313" key="3">
    <source>
        <dbReference type="Proteomes" id="UP000652761"/>
    </source>
</evidence>
<dbReference type="EMBL" id="NMUH01000567">
    <property type="protein sequence ID" value="MQL81443.1"/>
    <property type="molecule type" value="Genomic_DNA"/>
</dbReference>
<protein>
    <submittedName>
        <fullName evidence="2">Uncharacterized protein</fullName>
    </submittedName>
</protein>
<keyword evidence="3" id="KW-1185">Reference proteome</keyword>
<dbReference type="Proteomes" id="UP000652761">
    <property type="component" value="Unassembled WGS sequence"/>
</dbReference>
<feature type="compositionally biased region" description="Polar residues" evidence="1">
    <location>
        <begin position="83"/>
        <end position="95"/>
    </location>
</feature>
<proteinExistence type="predicted"/>
<organism evidence="2 3">
    <name type="scientific">Colocasia esculenta</name>
    <name type="common">Wild taro</name>
    <name type="synonym">Arum esculentum</name>
    <dbReference type="NCBI Taxonomy" id="4460"/>
    <lineage>
        <taxon>Eukaryota</taxon>
        <taxon>Viridiplantae</taxon>
        <taxon>Streptophyta</taxon>
        <taxon>Embryophyta</taxon>
        <taxon>Tracheophyta</taxon>
        <taxon>Spermatophyta</taxon>
        <taxon>Magnoliopsida</taxon>
        <taxon>Liliopsida</taxon>
        <taxon>Araceae</taxon>
        <taxon>Aroideae</taxon>
        <taxon>Colocasieae</taxon>
        <taxon>Colocasia</taxon>
    </lineage>
</organism>
<dbReference type="AlphaFoldDB" id="A0A843UK63"/>
<evidence type="ECO:0000256" key="1">
    <source>
        <dbReference type="SAM" id="MobiDB-lite"/>
    </source>
</evidence>
<comment type="caution">
    <text evidence="2">The sequence shown here is derived from an EMBL/GenBank/DDBJ whole genome shotgun (WGS) entry which is preliminary data.</text>
</comment>
<name>A0A843UK63_COLES</name>
<evidence type="ECO:0000313" key="2">
    <source>
        <dbReference type="EMBL" id="MQL81443.1"/>
    </source>
</evidence>
<reference evidence="2" key="1">
    <citation type="submission" date="2017-07" db="EMBL/GenBank/DDBJ databases">
        <title>Taro Niue Genome Assembly and Annotation.</title>
        <authorList>
            <person name="Atibalentja N."/>
            <person name="Keating K."/>
            <person name="Fields C.J."/>
        </authorList>
    </citation>
    <scope>NUCLEOTIDE SEQUENCE</scope>
    <source>
        <strain evidence="2">Niue_2</strain>
        <tissue evidence="2">Leaf</tissue>
    </source>
</reference>
<feature type="region of interest" description="Disordered" evidence="1">
    <location>
        <begin position="61"/>
        <end position="109"/>
    </location>
</feature>
<accession>A0A843UK63</accession>